<protein>
    <submittedName>
        <fullName evidence="1">Uncharacterized protein</fullName>
    </submittedName>
</protein>
<accession>A0A8X6R5I6</accession>
<evidence type="ECO:0000313" key="2">
    <source>
        <dbReference type="Proteomes" id="UP000887159"/>
    </source>
</evidence>
<dbReference type="Proteomes" id="UP000887159">
    <property type="component" value="Unassembled WGS sequence"/>
</dbReference>
<reference evidence="1" key="1">
    <citation type="submission" date="2020-08" db="EMBL/GenBank/DDBJ databases">
        <title>Multicomponent nature underlies the extraordinary mechanical properties of spider dragline silk.</title>
        <authorList>
            <person name="Kono N."/>
            <person name="Nakamura H."/>
            <person name="Mori M."/>
            <person name="Yoshida Y."/>
            <person name="Ohtoshi R."/>
            <person name="Malay A.D."/>
            <person name="Moran D.A.P."/>
            <person name="Tomita M."/>
            <person name="Numata K."/>
            <person name="Arakawa K."/>
        </authorList>
    </citation>
    <scope>NUCLEOTIDE SEQUENCE</scope>
</reference>
<dbReference type="AlphaFoldDB" id="A0A8X6R5I6"/>
<organism evidence="1 2">
    <name type="scientific">Trichonephila clavipes</name>
    <name type="common">Golden silk orbweaver</name>
    <name type="synonym">Nephila clavipes</name>
    <dbReference type="NCBI Taxonomy" id="2585209"/>
    <lineage>
        <taxon>Eukaryota</taxon>
        <taxon>Metazoa</taxon>
        <taxon>Ecdysozoa</taxon>
        <taxon>Arthropoda</taxon>
        <taxon>Chelicerata</taxon>
        <taxon>Arachnida</taxon>
        <taxon>Araneae</taxon>
        <taxon>Araneomorphae</taxon>
        <taxon>Entelegynae</taxon>
        <taxon>Araneoidea</taxon>
        <taxon>Nephilidae</taxon>
        <taxon>Trichonephila</taxon>
    </lineage>
</organism>
<keyword evidence="2" id="KW-1185">Reference proteome</keyword>
<proteinExistence type="predicted"/>
<gene>
    <name evidence="1" type="ORF">TNCV_2560941</name>
</gene>
<name>A0A8X6R5I6_TRICX</name>
<sequence length="81" mass="9144">MLPHVSPFMCEFPFSGFQLTKTSTSSQRLPLAHEDFHQLTTTSLTFWSKKELATTNHILVVVNFIHRLGTSDKHETAAGRS</sequence>
<comment type="caution">
    <text evidence="1">The sequence shown here is derived from an EMBL/GenBank/DDBJ whole genome shotgun (WGS) entry which is preliminary data.</text>
</comment>
<dbReference type="EMBL" id="BMAU01021004">
    <property type="protein sequence ID" value="GFX86212.1"/>
    <property type="molecule type" value="Genomic_DNA"/>
</dbReference>
<evidence type="ECO:0000313" key="1">
    <source>
        <dbReference type="EMBL" id="GFX86212.1"/>
    </source>
</evidence>